<reference evidence="1 2" key="1">
    <citation type="submission" date="2017-07" db="EMBL/GenBank/DDBJ databases">
        <title>Flavobacterium cyanobacteriorum sp. nov., isolated from cyanobacterial aggregates in a eutrophic lake.</title>
        <authorList>
            <person name="Cai H."/>
        </authorList>
    </citation>
    <scope>NUCLEOTIDE SEQUENCE [LARGE SCALE GENOMIC DNA]</scope>
    <source>
        <strain evidence="1 2">TH021</strain>
    </source>
</reference>
<gene>
    <name evidence="1" type="ORF">CHU92_05515</name>
</gene>
<organism evidence="1 2">
    <name type="scientific">Flavobacterium cyanobacteriorum</name>
    <dbReference type="NCBI Taxonomy" id="2022802"/>
    <lineage>
        <taxon>Bacteria</taxon>
        <taxon>Pseudomonadati</taxon>
        <taxon>Bacteroidota</taxon>
        <taxon>Flavobacteriia</taxon>
        <taxon>Flavobacteriales</taxon>
        <taxon>Flavobacteriaceae</taxon>
        <taxon>Flavobacterium</taxon>
    </lineage>
</organism>
<dbReference type="AlphaFoldDB" id="A0A255ZBP2"/>
<dbReference type="RefSeq" id="WP_207759813.1">
    <property type="nucleotide sequence ID" value="NZ_NOXV01000222.1"/>
</dbReference>
<dbReference type="NCBIfam" id="NF033205">
    <property type="entry name" value="IPExxxVDY"/>
    <property type="match status" value="1"/>
</dbReference>
<proteinExistence type="predicted"/>
<keyword evidence="2" id="KW-1185">Reference proteome</keyword>
<comment type="caution">
    <text evidence="1">The sequence shown here is derived from an EMBL/GenBank/DDBJ whole genome shotgun (WGS) entry which is preliminary data.</text>
</comment>
<evidence type="ECO:0000313" key="1">
    <source>
        <dbReference type="EMBL" id="OYQ38334.1"/>
    </source>
</evidence>
<sequence length="154" mass="17624">MIDEFVTIDFKLIAIHSSLDDYRLAYFINRELEILLEKHDESIGVKARGGEGWLSRFSFEDSASDTLWTFIQNKNKAEILQKNDTGSLFGSTAYTATTNVYLLPEMKKVDYILKIDNPAVDPQQLVDRLLGIKHITTAYAVDHHKLKSKNNLIF</sequence>
<dbReference type="Proteomes" id="UP000216605">
    <property type="component" value="Unassembled WGS sequence"/>
</dbReference>
<accession>A0A255ZBP2</accession>
<name>A0A255ZBP2_9FLAO</name>
<protein>
    <recommendedName>
        <fullName evidence="3">IPExxxVDY family protein</fullName>
    </recommendedName>
</protein>
<dbReference type="InterPro" id="IPR047690">
    <property type="entry name" value="IPExxxVDY_fam"/>
</dbReference>
<evidence type="ECO:0008006" key="3">
    <source>
        <dbReference type="Google" id="ProtNLM"/>
    </source>
</evidence>
<evidence type="ECO:0000313" key="2">
    <source>
        <dbReference type="Proteomes" id="UP000216605"/>
    </source>
</evidence>
<dbReference type="EMBL" id="NOXV01000222">
    <property type="protein sequence ID" value="OYQ38334.1"/>
    <property type="molecule type" value="Genomic_DNA"/>
</dbReference>